<keyword evidence="1" id="KW-0409">Iron storage</keyword>
<keyword evidence="2" id="KW-0479">Metal-binding</keyword>
<keyword evidence="4" id="KW-0408">Iron</keyword>
<dbReference type="Pfam" id="PF00210">
    <property type="entry name" value="Ferritin"/>
    <property type="match status" value="1"/>
</dbReference>
<dbReference type="PANTHER" id="PTHR11431:SF127">
    <property type="entry name" value="BACTERIAL NON-HEME FERRITIN"/>
    <property type="match status" value="1"/>
</dbReference>
<evidence type="ECO:0000256" key="2">
    <source>
        <dbReference type="ARBA" id="ARBA00022723"/>
    </source>
</evidence>
<dbReference type="FunFam" id="1.20.1260.10:FF:000001">
    <property type="entry name" value="Non-heme ferritin"/>
    <property type="match status" value="1"/>
</dbReference>
<proteinExistence type="predicted"/>
<dbReference type="PROSITE" id="PS50905">
    <property type="entry name" value="FERRITIN_LIKE"/>
    <property type="match status" value="1"/>
</dbReference>
<dbReference type="GO" id="GO:0008199">
    <property type="term" value="F:ferric iron binding"/>
    <property type="evidence" value="ECO:0007669"/>
    <property type="project" value="InterPro"/>
</dbReference>
<dbReference type="GO" id="GO:0004322">
    <property type="term" value="F:ferroxidase activity"/>
    <property type="evidence" value="ECO:0007669"/>
    <property type="project" value="TreeGrafter"/>
</dbReference>
<dbReference type="SUPFAM" id="SSF47240">
    <property type="entry name" value="Ferritin-like"/>
    <property type="match status" value="1"/>
</dbReference>
<evidence type="ECO:0000259" key="5">
    <source>
        <dbReference type="PROSITE" id="PS50905"/>
    </source>
</evidence>
<dbReference type="PANTHER" id="PTHR11431">
    <property type="entry name" value="FERRITIN"/>
    <property type="match status" value="1"/>
</dbReference>
<dbReference type="GO" id="GO:0006879">
    <property type="term" value="P:intracellular iron ion homeostasis"/>
    <property type="evidence" value="ECO:0007669"/>
    <property type="project" value="UniProtKB-KW"/>
</dbReference>
<keyword evidence="3 6" id="KW-0560">Oxidoreductase</keyword>
<dbReference type="GO" id="GO:0042802">
    <property type="term" value="F:identical protein binding"/>
    <property type="evidence" value="ECO:0007669"/>
    <property type="project" value="UniProtKB-ARBA"/>
</dbReference>
<dbReference type="EC" id="1.16.3.2" evidence="6"/>
<dbReference type="InterPro" id="IPR009078">
    <property type="entry name" value="Ferritin-like_SF"/>
</dbReference>
<evidence type="ECO:0000256" key="1">
    <source>
        <dbReference type="ARBA" id="ARBA00022434"/>
    </source>
</evidence>
<evidence type="ECO:0000256" key="4">
    <source>
        <dbReference type="ARBA" id="ARBA00023004"/>
    </source>
</evidence>
<dbReference type="GO" id="GO:0006826">
    <property type="term" value="P:iron ion transport"/>
    <property type="evidence" value="ECO:0007669"/>
    <property type="project" value="InterPro"/>
</dbReference>
<feature type="domain" description="Ferritin-like diiron" evidence="5">
    <location>
        <begin position="1"/>
        <end position="145"/>
    </location>
</feature>
<comment type="caution">
    <text evidence="6">The sequence shown here is derived from an EMBL/GenBank/DDBJ whole genome shotgun (WGS) entry which is preliminary data.</text>
</comment>
<protein>
    <submittedName>
        <fullName evidence="6">Bacterial non-heme ferritin</fullName>
        <ecNumber evidence="6">1.16.3.2</ecNumber>
    </submittedName>
</protein>
<dbReference type="InterPro" id="IPR012347">
    <property type="entry name" value="Ferritin-like"/>
</dbReference>
<dbReference type="GO" id="GO:0005829">
    <property type="term" value="C:cytosol"/>
    <property type="evidence" value="ECO:0007669"/>
    <property type="project" value="TreeGrafter"/>
</dbReference>
<organism evidence="6">
    <name type="scientific">bioreactor metagenome</name>
    <dbReference type="NCBI Taxonomy" id="1076179"/>
    <lineage>
        <taxon>unclassified sequences</taxon>
        <taxon>metagenomes</taxon>
        <taxon>ecological metagenomes</taxon>
    </lineage>
</organism>
<dbReference type="InterPro" id="IPR041719">
    <property type="entry name" value="Ferritin_prok"/>
</dbReference>
<dbReference type="CDD" id="cd01055">
    <property type="entry name" value="Nonheme_Ferritin"/>
    <property type="match status" value="1"/>
</dbReference>
<name>A0A644XCN0_9ZZZZ</name>
<accession>A0A644XCN0</accession>
<dbReference type="AlphaFoldDB" id="A0A644XCN0"/>
<reference evidence="6" key="1">
    <citation type="submission" date="2019-08" db="EMBL/GenBank/DDBJ databases">
        <authorList>
            <person name="Kucharzyk K."/>
            <person name="Murdoch R.W."/>
            <person name="Higgins S."/>
            <person name="Loffler F."/>
        </authorList>
    </citation>
    <scope>NUCLEOTIDE SEQUENCE</scope>
</reference>
<gene>
    <name evidence="6" type="primary">ftnA_12</name>
    <name evidence="6" type="ORF">SDC9_58295</name>
</gene>
<dbReference type="Gene3D" id="1.20.1260.10">
    <property type="match status" value="1"/>
</dbReference>
<evidence type="ECO:0000313" key="6">
    <source>
        <dbReference type="EMBL" id="MPM11944.1"/>
    </source>
</evidence>
<dbReference type="InterPro" id="IPR009040">
    <property type="entry name" value="Ferritin-like_diiron"/>
</dbReference>
<dbReference type="GO" id="GO:0008198">
    <property type="term" value="F:ferrous iron binding"/>
    <property type="evidence" value="ECO:0007669"/>
    <property type="project" value="TreeGrafter"/>
</dbReference>
<dbReference type="InterPro" id="IPR001519">
    <property type="entry name" value="Ferritin"/>
</dbReference>
<sequence>MISKKIEDAFNDQINAELYSAYIYLSMSAYLNSADLNGMAHWMKVQAEEEVEHAMKFASYIVERGGRVKYKAIECPQEEWASALEVFKGAYEHERYVTRRINDLMDLSVAEKDYASQVFLQWFVSEQVEEEANADEIVKKLEMIGEGRHGIYMLDKELGGRKAD</sequence>
<evidence type="ECO:0000256" key="3">
    <source>
        <dbReference type="ARBA" id="ARBA00023002"/>
    </source>
</evidence>
<dbReference type="InterPro" id="IPR008331">
    <property type="entry name" value="Ferritin_DPS_dom"/>
</dbReference>
<dbReference type="EMBL" id="VSSQ01001900">
    <property type="protein sequence ID" value="MPM11944.1"/>
    <property type="molecule type" value="Genomic_DNA"/>
</dbReference>